<reference evidence="2" key="1">
    <citation type="submission" date="2018-05" db="EMBL/GenBank/DDBJ databases">
        <authorList>
            <person name="Lanie J.A."/>
            <person name="Ng W.-L."/>
            <person name="Kazmierczak K.M."/>
            <person name="Andrzejewski T.M."/>
            <person name="Davidsen T.M."/>
            <person name="Wayne K.J."/>
            <person name="Tettelin H."/>
            <person name="Glass J.I."/>
            <person name="Rusch D."/>
            <person name="Podicherti R."/>
            <person name="Tsui H.-C.T."/>
            <person name="Winkler M.E."/>
        </authorList>
    </citation>
    <scope>NUCLEOTIDE SEQUENCE</scope>
</reference>
<protein>
    <recommendedName>
        <fullName evidence="1">Prolyl 4-hydroxylase alpha subunit Fe(2+) 2OG dioxygenase domain-containing protein</fullName>
    </recommendedName>
</protein>
<dbReference type="InterPro" id="IPR044862">
    <property type="entry name" value="Pro_4_hyd_alph_FE2OG_OXY"/>
</dbReference>
<sequence length="180" mass="21468">MDVYDNVLEEHVAEFVQLQMKDLSWQYDYYSRRGCANKHWHIFCGHNPKEVVDNGYEWVQPIWDTAKYKFDFKEKYALDDYVRIYMNAHTHGIEPHMHQDDGDFTMIYYPRCDWQEDWGGGTVVDGTLIEYVGNRLVVFDAHLPHMAMPVSRQCYELRTCIVFKCNLEVGGVDRLDYYKN</sequence>
<gene>
    <name evidence="2" type="ORF">METZ01_LOCUS66579</name>
</gene>
<accession>A0A381TC41</accession>
<evidence type="ECO:0000259" key="1">
    <source>
        <dbReference type="Pfam" id="PF13640"/>
    </source>
</evidence>
<dbReference type="EMBL" id="UINC01004356">
    <property type="protein sequence ID" value="SVA13725.1"/>
    <property type="molecule type" value="Genomic_DNA"/>
</dbReference>
<dbReference type="AlphaFoldDB" id="A0A381TC41"/>
<dbReference type="Pfam" id="PF13640">
    <property type="entry name" value="2OG-FeII_Oxy_3"/>
    <property type="match status" value="1"/>
</dbReference>
<name>A0A381TC41_9ZZZZ</name>
<organism evidence="2">
    <name type="scientific">marine metagenome</name>
    <dbReference type="NCBI Taxonomy" id="408172"/>
    <lineage>
        <taxon>unclassified sequences</taxon>
        <taxon>metagenomes</taxon>
        <taxon>ecological metagenomes</taxon>
    </lineage>
</organism>
<proteinExistence type="predicted"/>
<evidence type="ECO:0000313" key="2">
    <source>
        <dbReference type="EMBL" id="SVA13725.1"/>
    </source>
</evidence>
<dbReference type="Gene3D" id="2.60.120.620">
    <property type="entry name" value="q2cbj1_9rhob like domain"/>
    <property type="match status" value="1"/>
</dbReference>
<feature type="domain" description="Prolyl 4-hydroxylase alpha subunit Fe(2+) 2OG dioxygenase" evidence="1">
    <location>
        <begin position="89"/>
        <end position="153"/>
    </location>
</feature>